<dbReference type="InterPro" id="IPR001789">
    <property type="entry name" value="Sig_transdc_resp-reg_receiver"/>
</dbReference>
<dbReference type="Pfam" id="PF00072">
    <property type="entry name" value="Response_reg"/>
    <property type="match status" value="1"/>
</dbReference>
<gene>
    <name evidence="4" type="ORF">DVW87_15430</name>
</gene>
<organism evidence="4 5">
    <name type="scientific">Sphingomonas aracearum</name>
    <dbReference type="NCBI Taxonomy" id="2283317"/>
    <lineage>
        <taxon>Bacteria</taxon>
        <taxon>Pseudomonadati</taxon>
        <taxon>Pseudomonadota</taxon>
        <taxon>Alphaproteobacteria</taxon>
        <taxon>Sphingomonadales</taxon>
        <taxon>Sphingomonadaceae</taxon>
        <taxon>Sphingomonas</taxon>
    </lineage>
</organism>
<protein>
    <submittedName>
        <fullName evidence="4">Response regulator</fullName>
    </submittedName>
</protein>
<evidence type="ECO:0000256" key="1">
    <source>
        <dbReference type="ARBA" id="ARBA00022553"/>
    </source>
</evidence>
<keyword evidence="5" id="KW-1185">Reference proteome</keyword>
<dbReference type="RefSeq" id="WP_114688689.1">
    <property type="nucleotide sequence ID" value="NZ_QQNB01000003.1"/>
</dbReference>
<feature type="modified residue" description="4-aspartylphosphate" evidence="2">
    <location>
        <position position="62"/>
    </location>
</feature>
<dbReference type="PANTHER" id="PTHR44591">
    <property type="entry name" value="STRESS RESPONSE REGULATOR PROTEIN 1"/>
    <property type="match status" value="1"/>
</dbReference>
<dbReference type="OrthoDB" id="9784719at2"/>
<dbReference type="PROSITE" id="PS50110">
    <property type="entry name" value="RESPONSE_REGULATORY"/>
    <property type="match status" value="1"/>
</dbReference>
<evidence type="ECO:0000313" key="4">
    <source>
        <dbReference type="EMBL" id="RDE04953.1"/>
    </source>
</evidence>
<dbReference type="Gene3D" id="3.40.50.2300">
    <property type="match status" value="1"/>
</dbReference>
<feature type="domain" description="Response regulatory" evidence="3">
    <location>
        <begin position="12"/>
        <end position="125"/>
    </location>
</feature>
<dbReference type="InterPro" id="IPR050595">
    <property type="entry name" value="Bact_response_regulator"/>
</dbReference>
<dbReference type="GO" id="GO:0000160">
    <property type="term" value="P:phosphorelay signal transduction system"/>
    <property type="evidence" value="ECO:0007669"/>
    <property type="project" value="InterPro"/>
</dbReference>
<dbReference type="Proteomes" id="UP000253918">
    <property type="component" value="Unassembled WGS sequence"/>
</dbReference>
<name>A0A369VSE9_9SPHN</name>
<keyword evidence="1 2" id="KW-0597">Phosphoprotein</keyword>
<proteinExistence type="predicted"/>
<dbReference type="EMBL" id="QQNB01000003">
    <property type="protein sequence ID" value="RDE04953.1"/>
    <property type="molecule type" value="Genomic_DNA"/>
</dbReference>
<sequence>MSGEAILTPQHTVLVVDDEAIIRYELVDLLEENGFAVLDASDADEAIAIMENHPGIGAVLTDVEMPGSMDGIKLVQFIRNRWPPTALFVISARALGQGTVLPEHTSFYGKPLDGRRLLRDLSAALDG</sequence>
<dbReference type="SMART" id="SM00448">
    <property type="entry name" value="REC"/>
    <property type="match status" value="1"/>
</dbReference>
<dbReference type="SUPFAM" id="SSF52172">
    <property type="entry name" value="CheY-like"/>
    <property type="match status" value="1"/>
</dbReference>
<dbReference type="InterPro" id="IPR011006">
    <property type="entry name" value="CheY-like_superfamily"/>
</dbReference>
<dbReference type="AlphaFoldDB" id="A0A369VSE9"/>
<reference evidence="4 5" key="1">
    <citation type="submission" date="2018-07" db="EMBL/GenBank/DDBJ databases">
        <title>a novel species of Sphingomonas isolated from the rhizosphere soil of Araceae plant.</title>
        <authorList>
            <person name="Zhiyong W."/>
            <person name="Qinglan Z."/>
            <person name="Zhiwei F."/>
            <person name="Ding X."/>
            <person name="Gejiao W."/>
            <person name="Shixue Z."/>
        </authorList>
    </citation>
    <scope>NUCLEOTIDE SEQUENCE [LARGE SCALE GENOMIC DNA]</scope>
    <source>
        <strain evidence="4 5">WZY 27</strain>
    </source>
</reference>
<accession>A0A369VSE9</accession>
<evidence type="ECO:0000313" key="5">
    <source>
        <dbReference type="Proteomes" id="UP000253918"/>
    </source>
</evidence>
<comment type="caution">
    <text evidence="4">The sequence shown here is derived from an EMBL/GenBank/DDBJ whole genome shotgun (WGS) entry which is preliminary data.</text>
</comment>
<evidence type="ECO:0000259" key="3">
    <source>
        <dbReference type="PROSITE" id="PS50110"/>
    </source>
</evidence>
<dbReference type="PANTHER" id="PTHR44591:SF3">
    <property type="entry name" value="RESPONSE REGULATORY DOMAIN-CONTAINING PROTEIN"/>
    <property type="match status" value="1"/>
</dbReference>
<evidence type="ECO:0000256" key="2">
    <source>
        <dbReference type="PROSITE-ProRule" id="PRU00169"/>
    </source>
</evidence>